<organism evidence="2 3">
    <name type="scientific">Parthenolecanium corni</name>
    <dbReference type="NCBI Taxonomy" id="536013"/>
    <lineage>
        <taxon>Eukaryota</taxon>
        <taxon>Metazoa</taxon>
        <taxon>Ecdysozoa</taxon>
        <taxon>Arthropoda</taxon>
        <taxon>Hexapoda</taxon>
        <taxon>Insecta</taxon>
        <taxon>Pterygota</taxon>
        <taxon>Neoptera</taxon>
        <taxon>Paraneoptera</taxon>
        <taxon>Hemiptera</taxon>
        <taxon>Sternorrhyncha</taxon>
        <taxon>Coccoidea</taxon>
        <taxon>Coccidae</taxon>
        <taxon>Parthenolecanium</taxon>
    </lineage>
</organism>
<evidence type="ECO:0000313" key="3">
    <source>
        <dbReference type="Proteomes" id="UP001367676"/>
    </source>
</evidence>
<evidence type="ECO:0000313" key="2">
    <source>
        <dbReference type="EMBL" id="KAK7591333.1"/>
    </source>
</evidence>
<dbReference type="Proteomes" id="UP001367676">
    <property type="component" value="Unassembled WGS sequence"/>
</dbReference>
<sequence length="182" mass="19466">MTGRTRLPRFPPASVSAKLRRPGVGHGGGLADQRRTAAELRTPPPSHHSPLTNSNSVIRISILSIVALRCAVLRYAAPCAANMRSFFRYFSFLVSRGVAVAASATKSQTLAGSCSAEGTKLDAVQKNLRPPSAPLSRQSSSCVICTRSFTVTVSEHSPRYYPLLTPLPPAADTKQPPSFGMF</sequence>
<gene>
    <name evidence="2" type="ORF">V9T40_002946</name>
</gene>
<reference evidence="2 3" key="1">
    <citation type="submission" date="2024-03" db="EMBL/GenBank/DDBJ databases">
        <title>Adaptation during the transition from Ophiocordyceps entomopathogen to insect associate is accompanied by gene loss and intensified selection.</title>
        <authorList>
            <person name="Ward C.M."/>
            <person name="Onetto C.A."/>
            <person name="Borneman A.R."/>
        </authorList>
    </citation>
    <scope>NUCLEOTIDE SEQUENCE [LARGE SCALE GENOMIC DNA]</scope>
    <source>
        <strain evidence="2">AWRI1</strain>
        <tissue evidence="2">Single Adult Female</tissue>
    </source>
</reference>
<dbReference type="AlphaFoldDB" id="A0AAN9Y639"/>
<evidence type="ECO:0000256" key="1">
    <source>
        <dbReference type="SAM" id="MobiDB-lite"/>
    </source>
</evidence>
<accession>A0AAN9Y639</accession>
<keyword evidence="3" id="KW-1185">Reference proteome</keyword>
<feature type="region of interest" description="Disordered" evidence="1">
    <location>
        <begin position="1"/>
        <end position="34"/>
    </location>
</feature>
<dbReference type="EMBL" id="JBBCAQ010000022">
    <property type="protein sequence ID" value="KAK7591333.1"/>
    <property type="molecule type" value="Genomic_DNA"/>
</dbReference>
<proteinExistence type="predicted"/>
<protein>
    <submittedName>
        <fullName evidence="2">Uncharacterized protein</fullName>
    </submittedName>
</protein>
<comment type="caution">
    <text evidence="2">The sequence shown here is derived from an EMBL/GenBank/DDBJ whole genome shotgun (WGS) entry which is preliminary data.</text>
</comment>
<name>A0AAN9Y639_9HEMI</name>